<gene>
    <name evidence="1" type="ORF">GWI33_004888</name>
</gene>
<sequence length="86" mass="10020">MAKIHELGFELLPHPPFSSDLPPSDYFLFPEFKRMLAGKKFSSNEEVIADTEAYFEAKDKSYYKNGIEKLECRYNQCITLEGNYVE</sequence>
<dbReference type="Proteomes" id="UP000625711">
    <property type="component" value="Unassembled WGS sequence"/>
</dbReference>
<protein>
    <recommendedName>
        <fullName evidence="3">Histone-lysine N-methyltransferase SETMAR</fullName>
    </recommendedName>
</protein>
<dbReference type="PANTHER" id="PTHR46060">
    <property type="entry name" value="MARINER MOS1 TRANSPOSASE-LIKE PROTEIN"/>
    <property type="match status" value="1"/>
</dbReference>
<dbReference type="InterPro" id="IPR052709">
    <property type="entry name" value="Transposase-MT_Hybrid"/>
</dbReference>
<dbReference type="OrthoDB" id="10065579at2759"/>
<organism evidence="1 2">
    <name type="scientific">Rhynchophorus ferrugineus</name>
    <name type="common">Red palm weevil</name>
    <name type="synonym">Curculio ferrugineus</name>
    <dbReference type="NCBI Taxonomy" id="354439"/>
    <lineage>
        <taxon>Eukaryota</taxon>
        <taxon>Metazoa</taxon>
        <taxon>Ecdysozoa</taxon>
        <taxon>Arthropoda</taxon>
        <taxon>Hexapoda</taxon>
        <taxon>Insecta</taxon>
        <taxon>Pterygota</taxon>
        <taxon>Neoptera</taxon>
        <taxon>Endopterygota</taxon>
        <taxon>Coleoptera</taxon>
        <taxon>Polyphaga</taxon>
        <taxon>Cucujiformia</taxon>
        <taxon>Curculionidae</taxon>
        <taxon>Dryophthorinae</taxon>
        <taxon>Rhynchophorus</taxon>
    </lineage>
</organism>
<evidence type="ECO:0000313" key="2">
    <source>
        <dbReference type="Proteomes" id="UP000625711"/>
    </source>
</evidence>
<proteinExistence type="predicted"/>
<keyword evidence="2" id="KW-1185">Reference proteome</keyword>
<evidence type="ECO:0008006" key="3">
    <source>
        <dbReference type="Google" id="ProtNLM"/>
    </source>
</evidence>
<reference evidence="1" key="1">
    <citation type="submission" date="2020-08" db="EMBL/GenBank/DDBJ databases">
        <title>Genome sequencing and assembly of the red palm weevil Rhynchophorus ferrugineus.</title>
        <authorList>
            <person name="Dias G.B."/>
            <person name="Bergman C.M."/>
            <person name="Manee M."/>
        </authorList>
    </citation>
    <scope>NUCLEOTIDE SEQUENCE</scope>
    <source>
        <strain evidence="1">AA-2017</strain>
        <tissue evidence="1">Whole larva</tissue>
    </source>
</reference>
<evidence type="ECO:0000313" key="1">
    <source>
        <dbReference type="EMBL" id="KAF7281308.1"/>
    </source>
</evidence>
<dbReference type="EMBL" id="JAACXV010000246">
    <property type="protein sequence ID" value="KAF7281308.1"/>
    <property type="molecule type" value="Genomic_DNA"/>
</dbReference>
<name>A0A834MF40_RHYFE</name>
<comment type="caution">
    <text evidence="1">The sequence shown here is derived from an EMBL/GenBank/DDBJ whole genome shotgun (WGS) entry which is preliminary data.</text>
</comment>
<dbReference type="PANTHER" id="PTHR46060:SF1">
    <property type="entry name" value="MARINER MOS1 TRANSPOSASE-LIKE PROTEIN"/>
    <property type="match status" value="1"/>
</dbReference>
<dbReference type="Gene3D" id="3.30.420.10">
    <property type="entry name" value="Ribonuclease H-like superfamily/Ribonuclease H"/>
    <property type="match status" value="1"/>
</dbReference>
<dbReference type="AlphaFoldDB" id="A0A834MF40"/>
<accession>A0A834MF40</accession>
<dbReference type="InterPro" id="IPR036397">
    <property type="entry name" value="RNaseH_sf"/>
</dbReference>
<dbReference type="GO" id="GO:0003676">
    <property type="term" value="F:nucleic acid binding"/>
    <property type="evidence" value="ECO:0007669"/>
    <property type="project" value="InterPro"/>
</dbReference>